<dbReference type="STRING" id="1903952.BIT28_24785"/>
<comment type="caution">
    <text evidence="2">The sequence shown here is derived from an EMBL/GenBank/DDBJ whole genome shotgun (WGS) entry which is preliminary data.</text>
</comment>
<dbReference type="EMBL" id="MJIL01000092">
    <property type="protein sequence ID" value="OLQ72236.1"/>
    <property type="molecule type" value="Genomic_DNA"/>
</dbReference>
<reference evidence="2 3" key="1">
    <citation type="submission" date="2016-09" db="EMBL/GenBank/DDBJ databases">
        <title>Photobacterium proteolyticum sp. nov. a protease producing bacterium isolated from ocean sediments of Laizhou Bay.</title>
        <authorList>
            <person name="Li Y."/>
        </authorList>
    </citation>
    <scope>NUCLEOTIDE SEQUENCE [LARGE SCALE GENOMIC DNA]</scope>
    <source>
        <strain evidence="2 3">13-12</strain>
    </source>
</reference>
<name>A0A1Q9GCZ7_9GAMM</name>
<keyword evidence="3" id="KW-1185">Reference proteome</keyword>
<gene>
    <name evidence="2" type="ORF">BIT28_24785</name>
</gene>
<organism evidence="2 3">
    <name type="scientific">Photobacterium proteolyticum</name>
    <dbReference type="NCBI Taxonomy" id="1903952"/>
    <lineage>
        <taxon>Bacteria</taxon>
        <taxon>Pseudomonadati</taxon>
        <taxon>Pseudomonadota</taxon>
        <taxon>Gammaproteobacteria</taxon>
        <taxon>Vibrionales</taxon>
        <taxon>Vibrionaceae</taxon>
        <taxon>Photobacterium</taxon>
    </lineage>
</organism>
<proteinExistence type="predicted"/>
<evidence type="ECO:0000256" key="1">
    <source>
        <dbReference type="SAM" id="Phobius"/>
    </source>
</evidence>
<evidence type="ECO:0000313" key="2">
    <source>
        <dbReference type="EMBL" id="OLQ72236.1"/>
    </source>
</evidence>
<dbReference type="Proteomes" id="UP000186905">
    <property type="component" value="Unassembled WGS sequence"/>
</dbReference>
<sequence length="59" mass="6875">MPKYISLLLSFICLLSSLYLKEIMLTAIFVTSFFAILYGVIRDEIQTKKRAKASVFIYY</sequence>
<keyword evidence="1" id="KW-0812">Transmembrane</keyword>
<feature type="transmembrane region" description="Helical" evidence="1">
    <location>
        <begin position="23"/>
        <end position="41"/>
    </location>
</feature>
<protein>
    <submittedName>
        <fullName evidence="2">Uncharacterized protein</fullName>
    </submittedName>
</protein>
<keyword evidence="1" id="KW-1133">Transmembrane helix</keyword>
<keyword evidence="1" id="KW-0472">Membrane</keyword>
<evidence type="ECO:0000313" key="3">
    <source>
        <dbReference type="Proteomes" id="UP000186905"/>
    </source>
</evidence>
<accession>A0A1Q9GCZ7</accession>
<dbReference type="AlphaFoldDB" id="A0A1Q9GCZ7"/>